<dbReference type="Bgee" id="ENSELUG00000021398">
    <property type="expression patterns" value="Expressed in embryo and 2 other cell types or tissues"/>
</dbReference>
<dbReference type="GO" id="GO:0005634">
    <property type="term" value="C:nucleus"/>
    <property type="evidence" value="ECO:0007669"/>
    <property type="project" value="UniProtKB-SubCell"/>
</dbReference>
<keyword evidence="1" id="KW-0805">Transcription regulation</keyword>
<dbReference type="AlphaFoldDB" id="A0A6Q2X0S5"/>
<dbReference type="SUPFAM" id="SSF49417">
    <property type="entry name" value="p53-like transcription factors"/>
    <property type="match status" value="1"/>
</dbReference>
<evidence type="ECO:0000256" key="4">
    <source>
        <dbReference type="ARBA" id="ARBA00023242"/>
    </source>
</evidence>
<dbReference type="Ensembl" id="ENSELUT00000067064.2">
    <property type="protein sequence ID" value="ENSELUP00000047008.2"/>
    <property type="gene ID" value="ENSELUG00000036542.1"/>
</dbReference>
<dbReference type="Gene3D" id="2.60.40.820">
    <property type="entry name" value="Transcription factor, T-box"/>
    <property type="match status" value="1"/>
</dbReference>
<name>A0A6Q2X0S5_ESOLU</name>
<reference evidence="7" key="2">
    <citation type="submission" date="2020-02" db="EMBL/GenBank/DDBJ databases">
        <title>Esox lucius (northern pike) genome, fEsoLuc1, primary haplotype.</title>
        <authorList>
            <person name="Myers G."/>
            <person name="Karagic N."/>
            <person name="Meyer A."/>
            <person name="Pippel M."/>
            <person name="Reichard M."/>
            <person name="Winkler S."/>
            <person name="Tracey A."/>
            <person name="Sims Y."/>
            <person name="Howe K."/>
            <person name="Rhie A."/>
            <person name="Formenti G."/>
            <person name="Durbin R."/>
            <person name="Fedrigo O."/>
            <person name="Jarvis E.D."/>
        </authorList>
    </citation>
    <scope>NUCLEOTIDE SEQUENCE [LARGE SCALE GENOMIC DNA]</scope>
</reference>
<evidence type="ECO:0000313" key="8">
    <source>
        <dbReference type="Proteomes" id="UP000265140"/>
    </source>
</evidence>
<dbReference type="GO" id="GO:0003677">
    <property type="term" value="F:DNA binding"/>
    <property type="evidence" value="ECO:0007669"/>
    <property type="project" value="UniProtKB-UniRule"/>
</dbReference>
<sequence length="228" mass="25601">MEANIGWTFCESCLKPFNYVTRIMSSTPNSISRSGDEHKPTIVQTLATKNHLMLFSDSPWLKPTLLNYKSTKDRDSEGSFETVSEVRHNFHGFTEERYSSSSKPSLSQVHPEPATLLGNMFPHRSPHATTYPALSITTSGHYMAHHPVVTQGSYNSLLATTSPQGIPAPGYFYAQPYGHAHQGGTFHKSSPMHTGMVYGRAQVYLCNRALWLTFHRHQTEMIITKQGR</sequence>
<organism evidence="7 8">
    <name type="scientific">Esox lucius</name>
    <name type="common">Northern pike</name>
    <dbReference type="NCBI Taxonomy" id="8010"/>
    <lineage>
        <taxon>Eukaryota</taxon>
        <taxon>Metazoa</taxon>
        <taxon>Chordata</taxon>
        <taxon>Craniata</taxon>
        <taxon>Vertebrata</taxon>
        <taxon>Euteleostomi</taxon>
        <taxon>Actinopterygii</taxon>
        <taxon>Neopterygii</taxon>
        <taxon>Teleostei</taxon>
        <taxon>Protacanthopterygii</taxon>
        <taxon>Esociformes</taxon>
        <taxon>Esocidae</taxon>
        <taxon>Esox</taxon>
    </lineage>
</organism>
<dbReference type="Proteomes" id="UP000265140">
    <property type="component" value="Chromosome 22"/>
</dbReference>
<keyword evidence="3" id="KW-0804">Transcription</keyword>
<feature type="domain" description="T-box" evidence="6">
    <location>
        <begin position="205"/>
        <end position="228"/>
    </location>
</feature>
<dbReference type="GeneTree" id="ENSGT00940000156994"/>
<evidence type="ECO:0000313" key="7">
    <source>
        <dbReference type="Ensembl" id="ENSELUP00000047008.2"/>
    </source>
</evidence>
<evidence type="ECO:0000256" key="2">
    <source>
        <dbReference type="ARBA" id="ARBA00023125"/>
    </source>
</evidence>
<keyword evidence="8" id="KW-1185">Reference proteome</keyword>
<evidence type="ECO:0000256" key="5">
    <source>
        <dbReference type="PROSITE-ProRule" id="PRU00201"/>
    </source>
</evidence>
<comment type="caution">
    <text evidence="5">Lacks conserved residue(s) required for the propagation of feature annotation.</text>
</comment>
<reference evidence="8" key="1">
    <citation type="journal article" date="2014" name="PLoS ONE">
        <title>The genome and linkage map of the northern pike (Esox lucius): conserved synteny revealed between the salmonid sister group and the Neoteleostei.</title>
        <authorList>
            <person name="Rondeau E.B."/>
            <person name="Minkley D.R."/>
            <person name="Leong J.S."/>
            <person name="Messmer A.M."/>
            <person name="Jantzen J.R."/>
            <person name="von Schalburg K.R."/>
            <person name="Lemon C."/>
            <person name="Bird N.H."/>
            <person name="Koop B.F."/>
        </authorList>
    </citation>
    <scope>NUCLEOTIDE SEQUENCE</scope>
</reference>
<proteinExistence type="predicted"/>
<dbReference type="InterPro" id="IPR008967">
    <property type="entry name" value="p53-like_TF_DNA-bd_sf"/>
</dbReference>
<evidence type="ECO:0000256" key="1">
    <source>
        <dbReference type="ARBA" id="ARBA00023015"/>
    </source>
</evidence>
<evidence type="ECO:0000259" key="6">
    <source>
        <dbReference type="PROSITE" id="PS50252"/>
    </source>
</evidence>
<dbReference type="GO" id="GO:0045893">
    <property type="term" value="P:positive regulation of DNA-templated transcription"/>
    <property type="evidence" value="ECO:0007669"/>
    <property type="project" value="InterPro"/>
</dbReference>
<dbReference type="GO" id="GO:0003700">
    <property type="term" value="F:DNA-binding transcription factor activity"/>
    <property type="evidence" value="ECO:0007669"/>
    <property type="project" value="InterPro"/>
</dbReference>
<reference evidence="7" key="4">
    <citation type="submission" date="2025-09" db="UniProtKB">
        <authorList>
            <consortium name="Ensembl"/>
        </authorList>
    </citation>
    <scope>IDENTIFICATION</scope>
</reference>
<keyword evidence="2 5" id="KW-0238">DNA-binding</keyword>
<accession>A0A6Q2X0S5</accession>
<keyword evidence="4 5" id="KW-0539">Nucleus</keyword>
<protein>
    <recommendedName>
        <fullName evidence="6">T-box domain-containing protein</fullName>
    </recommendedName>
</protein>
<dbReference type="PROSITE" id="PS50252">
    <property type="entry name" value="TBOX_3"/>
    <property type="match status" value="1"/>
</dbReference>
<reference evidence="7" key="3">
    <citation type="submission" date="2025-08" db="UniProtKB">
        <authorList>
            <consortium name="Ensembl"/>
        </authorList>
    </citation>
    <scope>IDENTIFICATION</scope>
</reference>
<evidence type="ECO:0000256" key="3">
    <source>
        <dbReference type="ARBA" id="ARBA00023163"/>
    </source>
</evidence>
<comment type="subcellular location">
    <subcellularLocation>
        <location evidence="5">Nucleus</location>
    </subcellularLocation>
</comment>
<dbReference type="InterPro" id="IPR036960">
    <property type="entry name" value="T-box_sf"/>
</dbReference>
<dbReference type="InterPro" id="IPR046360">
    <property type="entry name" value="T-box_DNA-bd"/>
</dbReference>